<dbReference type="GO" id="GO:0005975">
    <property type="term" value="P:carbohydrate metabolic process"/>
    <property type="evidence" value="ECO:0007669"/>
    <property type="project" value="InterPro"/>
</dbReference>
<comment type="similarity">
    <text evidence="2">Belongs to the glycosyl hydrolase 20 family.</text>
</comment>
<reference evidence="12" key="1">
    <citation type="submission" date="2016-02" db="EMBL/GenBank/DDBJ databases">
        <authorList>
            <person name="Rodrigo-Torres Lidia"/>
            <person name="Arahal R.David."/>
        </authorList>
    </citation>
    <scope>NUCLEOTIDE SEQUENCE [LARGE SCALE GENOMIC DNA]</scope>
    <source>
        <strain evidence="12">CECT 9029</strain>
    </source>
</reference>
<name>A0A128FDR9_9GAMM</name>
<comment type="catalytic activity">
    <reaction evidence="1">
        <text>Hydrolysis of terminal non-reducing N-acetyl-D-hexosamine residues in N-acetyl-beta-D-hexosaminides.</text>
        <dbReference type="EC" id="3.2.1.52"/>
    </reaction>
</comment>
<dbReference type="PRINTS" id="PR00738">
    <property type="entry name" value="GLHYDRLASE20"/>
</dbReference>
<dbReference type="GO" id="GO:0016020">
    <property type="term" value="C:membrane"/>
    <property type="evidence" value="ECO:0007669"/>
    <property type="project" value="TreeGrafter"/>
</dbReference>
<evidence type="ECO:0000256" key="2">
    <source>
        <dbReference type="ARBA" id="ARBA00006285"/>
    </source>
</evidence>
<evidence type="ECO:0000256" key="4">
    <source>
        <dbReference type="ARBA" id="ARBA00022801"/>
    </source>
</evidence>
<dbReference type="SUPFAM" id="SSF81296">
    <property type="entry name" value="E set domains"/>
    <property type="match status" value="1"/>
</dbReference>
<dbReference type="InterPro" id="IPR029018">
    <property type="entry name" value="Hex-like_dom2"/>
</dbReference>
<protein>
    <recommendedName>
        <fullName evidence="3">beta-N-acetylhexosaminidase</fullName>
        <ecNumber evidence="3">3.2.1.52</ecNumber>
    </recommendedName>
    <alternativeName>
        <fullName evidence="6">Beta-N-acetylhexosaminidase</fullName>
    </alternativeName>
    <alternativeName>
        <fullName evidence="7">N-acetyl-beta-glucosaminidase</fullName>
    </alternativeName>
</protein>
<dbReference type="InterPro" id="IPR017853">
    <property type="entry name" value="GH"/>
</dbReference>
<evidence type="ECO:0000313" key="11">
    <source>
        <dbReference type="EMBL" id="CZF84650.1"/>
    </source>
</evidence>
<dbReference type="Proteomes" id="UP000071641">
    <property type="component" value="Unassembled WGS sequence"/>
</dbReference>
<keyword evidence="5 11" id="KW-0326">Glycosidase</keyword>
<dbReference type="SUPFAM" id="SSF51445">
    <property type="entry name" value="(Trans)glycosidases"/>
    <property type="match status" value="1"/>
</dbReference>
<dbReference type="InterPro" id="IPR014756">
    <property type="entry name" value="Ig_E-set"/>
</dbReference>
<dbReference type="InterPro" id="IPR012291">
    <property type="entry name" value="CBM2_carb-bd_dom_sf"/>
</dbReference>
<feature type="signal peptide" evidence="9">
    <location>
        <begin position="1"/>
        <end position="16"/>
    </location>
</feature>
<evidence type="ECO:0000256" key="6">
    <source>
        <dbReference type="ARBA" id="ARBA00030512"/>
    </source>
</evidence>
<dbReference type="GO" id="GO:0030247">
    <property type="term" value="F:polysaccharide binding"/>
    <property type="evidence" value="ECO:0007669"/>
    <property type="project" value="InterPro"/>
</dbReference>
<evidence type="ECO:0000313" key="12">
    <source>
        <dbReference type="Proteomes" id="UP000071641"/>
    </source>
</evidence>
<dbReference type="AlphaFoldDB" id="A0A128FDR9"/>
<evidence type="ECO:0000256" key="9">
    <source>
        <dbReference type="SAM" id="SignalP"/>
    </source>
</evidence>
<keyword evidence="12" id="KW-1185">Reference proteome</keyword>
<accession>A0A128FDR9</accession>
<dbReference type="GO" id="GO:0004563">
    <property type="term" value="F:beta-N-acetylhexosaminidase activity"/>
    <property type="evidence" value="ECO:0007669"/>
    <property type="project" value="UniProtKB-EC"/>
</dbReference>
<proteinExistence type="inferred from homology"/>
<evidence type="ECO:0000256" key="8">
    <source>
        <dbReference type="PIRSR" id="PIRSR625705-1"/>
    </source>
</evidence>
<dbReference type="Pfam" id="PF00728">
    <property type="entry name" value="Glyco_hydro_20"/>
    <property type="match status" value="1"/>
</dbReference>
<dbReference type="InterPro" id="IPR004867">
    <property type="entry name" value="CHB_C_dom"/>
</dbReference>
<dbReference type="PANTHER" id="PTHR22600">
    <property type="entry name" value="BETA-HEXOSAMINIDASE"/>
    <property type="match status" value="1"/>
</dbReference>
<keyword evidence="9" id="KW-0732">Signal</keyword>
<dbReference type="EC" id="3.2.1.52" evidence="3"/>
<dbReference type="CDD" id="cd02847">
    <property type="entry name" value="E_set_Chitobiase_C"/>
    <property type="match status" value="1"/>
</dbReference>
<feature type="active site" description="Proton donor" evidence="8">
    <location>
        <position position="537"/>
    </location>
</feature>
<dbReference type="SUPFAM" id="SSF55545">
    <property type="entry name" value="beta-N-acetylhexosaminidase-like domain"/>
    <property type="match status" value="1"/>
</dbReference>
<dbReference type="InterPro" id="IPR008965">
    <property type="entry name" value="CBM2/CBM3_carb-bd_dom_sf"/>
</dbReference>
<dbReference type="OrthoDB" id="9763537at2"/>
<sequence length="857" mass="93723">MLKHALLAAAVSGALAAPSYAVSSQELTQLGQGLDLTYSVIDNQQDEWRTFKGVISLTNDSTTALPSSGWAIYFSHIRMIKPLATDTLKVSHVNGDIFKIEPTASFSPLAPGQSLDIEFLSEFWQVAKTDVMPNWYLVSDSGDTALIVSTSNTINGEVPTKPGEELPFVSDFDTELQWKRYGGSITDFYDPFTAADRYAKNSDLSKIADAKGVIPTPASISFGEGELTIDPSWVVVYDNGYQTQAEFIAKQFGLTAAPWSPNQSKVIHVGWGQVTIDGKAKWEEAYELSVSAAEEKIEINAVDAAGALYAAQSLIQLTDNGTVPEASIADAPRFAYRGLSIDAARNFRSKESVLELLDQMAAVKLNKLHLRLSDDEAWRIEIPELPELADVGSKRCHDLTETTCVLPFLGAGPDGTAESNGFYTQADYKEILAAAKALSIEVIPEVDMPGHAHAAIKAMDARYEKFAAQGDLVKANEFRLSDPDDTTEYLSVQMFTDNAMNVCMESTYNFVDTVVGSLVALHQDIQPLKTFHFGGDEIAGAWKDSPVCQAFLADNSHGISTIDELSQYFVERISAITANHNLDLGGWEDGLMHNNKVYPRGEMVNALVTGNAWQNIWEWGVADRAYNLANNGYGVIYNQATHFYFDHPHEPDPEERGYYWAPRFTDTRKSFGFMPDDLYANADFTRAGAPITKEEVLNAAGVKTLERPENVLGLQGSIWSETIRTEAQFEGMTFPRAIALAERAWYSASWEAHDADGKLVDEAARNAGYNQFANLVAKNIMPSLEEGGIAFNLPVPGGIIEAGVLKANSAFPGLAIEYSVDNGQSWQAYDTNQAPAVTSALIRTVSGDRSSRVAEVK</sequence>
<dbReference type="InterPro" id="IPR015883">
    <property type="entry name" value="Glyco_hydro_20_cat"/>
</dbReference>
<dbReference type="InterPro" id="IPR013783">
    <property type="entry name" value="Ig-like_fold"/>
</dbReference>
<dbReference type="EMBL" id="FIZX01000006">
    <property type="protein sequence ID" value="CZF84650.1"/>
    <property type="molecule type" value="Genomic_DNA"/>
</dbReference>
<dbReference type="SUPFAM" id="SSF49384">
    <property type="entry name" value="Carbohydrate-binding domain"/>
    <property type="match status" value="1"/>
</dbReference>
<dbReference type="InterPro" id="IPR015882">
    <property type="entry name" value="HEX_bac_N"/>
</dbReference>
<dbReference type="Pfam" id="PF02838">
    <property type="entry name" value="Glyco_hydro_20b"/>
    <property type="match status" value="1"/>
</dbReference>
<gene>
    <name evidence="11" type="primary">chb_2</name>
    <name evidence="11" type="ORF">GCE9029_04528</name>
</gene>
<evidence type="ECO:0000256" key="5">
    <source>
        <dbReference type="ARBA" id="ARBA00023295"/>
    </source>
</evidence>
<dbReference type="Gene3D" id="2.60.40.290">
    <property type="match status" value="1"/>
</dbReference>
<keyword evidence="4 11" id="KW-0378">Hydrolase</keyword>
<evidence type="ECO:0000256" key="3">
    <source>
        <dbReference type="ARBA" id="ARBA00012663"/>
    </source>
</evidence>
<dbReference type="Gene3D" id="3.30.379.10">
    <property type="entry name" value="Chitobiase/beta-hexosaminidase domain 2-like"/>
    <property type="match status" value="1"/>
</dbReference>
<dbReference type="Pfam" id="PF03174">
    <property type="entry name" value="CHB_HEX_C"/>
    <property type="match status" value="1"/>
</dbReference>
<evidence type="ECO:0000259" key="10">
    <source>
        <dbReference type="SMART" id="SM01081"/>
    </source>
</evidence>
<dbReference type="Pfam" id="PF03173">
    <property type="entry name" value="CHB_HEX"/>
    <property type="match status" value="1"/>
</dbReference>
<dbReference type="GO" id="GO:0030203">
    <property type="term" value="P:glycosaminoglycan metabolic process"/>
    <property type="evidence" value="ECO:0007669"/>
    <property type="project" value="TreeGrafter"/>
</dbReference>
<dbReference type="STRING" id="1796497.GCE9029_04528"/>
<organism evidence="11 12">
    <name type="scientific">Grimontia celer</name>
    <dbReference type="NCBI Taxonomy" id="1796497"/>
    <lineage>
        <taxon>Bacteria</taxon>
        <taxon>Pseudomonadati</taxon>
        <taxon>Pseudomonadota</taxon>
        <taxon>Gammaproteobacteria</taxon>
        <taxon>Vibrionales</taxon>
        <taxon>Vibrionaceae</taxon>
        <taxon>Grimontia</taxon>
    </lineage>
</organism>
<dbReference type="InterPro" id="IPR004866">
    <property type="entry name" value="CHB/HEX_N_dom"/>
</dbReference>
<feature type="chain" id="PRO_5007282359" description="beta-N-acetylhexosaminidase" evidence="9">
    <location>
        <begin position="17"/>
        <end position="857"/>
    </location>
</feature>
<dbReference type="SMART" id="SM01081">
    <property type="entry name" value="CHB_HEX"/>
    <property type="match status" value="1"/>
</dbReference>
<dbReference type="RefSeq" id="WP_063856924.1">
    <property type="nucleotide sequence ID" value="NZ_FIZX01000006.1"/>
</dbReference>
<evidence type="ECO:0000256" key="1">
    <source>
        <dbReference type="ARBA" id="ARBA00001231"/>
    </source>
</evidence>
<feature type="domain" description="Chitobiase/beta-hexosaminidases N-terminal" evidence="10">
    <location>
        <begin position="32"/>
        <end position="196"/>
    </location>
</feature>
<dbReference type="Gene3D" id="3.20.20.80">
    <property type="entry name" value="Glycosidases"/>
    <property type="match status" value="1"/>
</dbReference>
<dbReference type="Gene3D" id="2.60.40.10">
    <property type="entry name" value="Immunoglobulins"/>
    <property type="match status" value="1"/>
</dbReference>
<dbReference type="InterPro" id="IPR025705">
    <property type="entry name" value="Beta_hexosaminidase_sua/sub"/>
</dbReference>
<evidence type="ECO:0000256" key="7">
    <source>
        <dbReference type="ARBA" id="ARBA00033000"/>
    </source>
</evidence>
<dbReference type="PANTHER" id="PTHR22600:SF57">
    <property type="entry name" value="BETA-N-ACETYLHEXOSAMINIDASE"/>
    <property type="match status" value="1"/>
</dbReference>